<dbReference type="Pfam" id="PF00709">
    <property type="entry name" value="Adenylsucc_synt"/>
    <property type="match status" value="1"/>
</dbReference>
<protein>
    <recommendedName>
        <fullName evidence="8 10">Adenylosuccinate synthetase</fullName>
        <shortName evidence="8">AMPSase</shortName>
        <shortName evidence="8">AdSS</shortName>
        <ecNumber evidence="8 10">6.3.4.4</ecNumber>
    </recommendedName>
    <alternativeName>
        <fullName evidence="8">IMP--aspartate ligase</fullName>
    </alternativeName>
</protein>
<keyword evidence="2 8" id="KW-0436">Ligase</keyword>
<sequence>MANVVVIGAQWGDEGKGKIVDWLSERADVIARFQGGHNAGHTLVIDGEVFKLSLLPSGIVRPGKLSVIGNGVVLDPWAFVDEVQKLRAQGVEITPQSLMVAENTPLILPVHGELDRARESVNSVAKIGTTGRGIGPAYEDKVGRRVIRVADLADEQTLETRLDRLLLHHDALRRGLGLDEVDRVGLKAALMEVAPKVLEFAAPVWKVLAERRKAGQRILFEGAQGALLDIDFGTYPFVTSSNTMAGMASTGTGMGPGAVDFTLGIVKAYTTRVGEGPFPAELNDADGQRLGERGHEFGTVTGRKRRCGWFDAVLVRQTCTTSGVNGIALTKLDVLDGFDELKICVGYNLDGKVIDHLPIAAAQQARAEPIWETMEGWTETTAGARSWADLPAAAIKYVRRIEELIDCPVALLSTSPERDDTILVRDPFSD</sequence>
<comment type="subunit">
    <text evidence="1 8">Homodimer.</text>
</comment>
<dbReference type="PANTHER" id="PTHR11846">
    <property type="entry name" value="ADENYLOSUCCINATE SYNTHETASE"/>
    <property type="match status" value="1"/>
</dbReference>
<evidence type="ECO:0000256" key="7">
    <source>
        <dbReference type="ARBA" id="ARBA00023134"/>
    </source>
</evidence>
<evidence type="ECO:0000256" key="9">
    <source>
        <dbReference type="PROSITE-ProRule" id="PRU10134"/>
    </source>
</evidence>
<evidence type="ECO:0000313" key="12">
    <source>
        <dbReference type="Proteomes" id="UP000464495"/>
    </source>
</evidence>
<organism evidence="11 12">
    <name type="scientific">Algicella marina</name>
    <dbReference type="NCBI Taxonomy" id="2683284"/>
    <lineage>
        <taxon>Bacteria</taxon>
        <taxon>Pseudomonadati</taxon>
        <taxon>Pseudomonadota</taxon>
        <taxon>Alphaproteobacteria</taxon>
        <taxon>Rhodobacterales</taxon>
        <taxon>Paracoccaceae</taxon>
        <taxon>Algicella</taxon>
    </lineage>
</organism>
<keyword evidence="8" id="KW-0963">Cytoplasm</keyword>
<dbReference type="FunFam" id="3.90.170.10:FF:000001">
    <property type="entry name" value="Adenylosuccinate synthetase"/>
    <property type="match status" value="1"/>
</dbReference>
<dbReference type="Gene3D" id="3.90.170.10">
    <property type="entry name" value="Adenylosuccinate Synthetase, subunit A, domain 3"/>
    <property type="match status" value="1"/>
</dbReference>
<comment type="subcellular location">
    <subcellularLocation>
        <location evidence="8">Cytoplasm</location>
    </subcellularLocation>
</comment>
<dbReference type="InterPro" id="IPR042110">
    <property type="entry name" value="Adenylosuccinate_synth_dom2"/>
</dbReference>
<dbReference type="InterPro" id="IPR018220">
    <property type="entry name" value="Adenylosuccin_syn_GTP-bd"/>
</dbReference>
<feature type="binding site" evidence="8">
    <location>
        <position position="40"/>
    </location>
    <ligand>
        <name>Mg(2+)</name>
        <dbReference type="ChEBI" id="CHEBI:18420"/>
    </ligand>
</feature>
<dbReference type="NCBIfam" id="TIGR00184">
    <property type="entry name" value="purA"/>
    <property type="match status" value="1"/>
</dbReference>
<keyword evidence="4 8" id="KW-0547">Nucleotide-binding</keyword>
<feature type="binding site" evidence="8">
    <location>
        <begin position="40"/>
        <end position="42"/>
    </location>
    <ligand>
        <name>GTP</name>
        <dbReference type="ChEBI" id="CHEBI:37565"/>
    </ligand>
</feature>
<feature type="active site" description="Proton donor" evidence="8">
    <location>
        <position position="41"/>
    </location>
</feature>
<keyword evidence="5 8" id="KW-0658">Purine biosynthesis</keyword>
<feature type="binding site" evidence="8">
    <location>
        <position position="144"/>
    </location>
    <ligand>
        <name>IMP</name>
        <dbReference type="ChEBI" id="CHEBI:58053"/>
        <note>ligand shared between dimeric partners</note>
    </ligand>
</feature>
<feature type="binding site" description="in other chain" evidence="8">
    <location>
        <begin position="38"/>
        <end position="41"/>
    </location>
    <ligand>
        <name>IMP</name>
        <dbReference type="ChEBI" id="CHEBI:58053"/>
        <note>ligand shared between dimeric partners</note>
    </ligand>
</feature>
<dbReference type="UniPathway" id="UPA00075">
    <property type="reaction ID" value="UER00335"/>
</dbReference>
<feature type="binding site" description="in other chain" evidence="8">
    <location>
        <position position="224"/>
    </location>
    <ligand>
        <name>IMP</name>
        <dbReference type="ChEBI" id="CHEBI:58053"/>
        <note>ligand shared between dimeric partners</note>
    </ligand>
</feature>
<keyword evidence="12" id="KW-1185">Reference proteome</keyword>
<dbReference type="Gene3D" id="3.40.440.10">
    <property type="entry name" value="Adenylosuccinate Synthetase, subunit A, domain 1"/>
    <property type="match status" value="1"/>
</dbReference>
<evidence type="ECO:0000256" key="10">
    <source>
        <dbReference type="RuleBase" id="RU000520"/>
    </source>
</evidence>
<evidence type="ECO:0000256" key="2">
    <source>
        <dbReference type="ARBA" id="ARBA00022598"/>
    </source>
</evidence>
<dbReference type="InterPro" id="IPR033128">
    <property type="entry name" value="Adenylosuccin_syn_Lys_AS"/>
</dbReference>
<dbReference type="InterPro" id="IPR027417">
    <property type="entry name" value="P-loop_NTPase"/>
</dbReference>
<dbReference type="KEGG" id="amaq:GO499_07265"/>
<dbReference type="RefSeq" id="WP_161861572.1">
    <property type="nucleotide sequence ID" value="NZ_CP046620.1"/>
</dbReference>
<dbReference type="InterPro" id="IPR042111">
    <property type="entry name" value="Adenylosuccinate_synth_dom3"/>
</dbReference>
<feature type="binding site" description="in other chain" evidence="8">
    <location>
        <position position="130"/>
    </location>
    <ligand>
        <name>IMP</name>
        <dbReference type="ChEBI" id="CHEBI:58053"/>
        <note>ligand shared between dimeric partners</note>
    </ligand>
</feature>
<dbReference type="AlphaFoldDB" id="A0A6P1SZ33"/>
<evidence type="ECO:0000256" key="4">
    <source>
        <dbReference type="ARBA" id="ARBA00022741"/>
    </source>
</evidence>
<feature type="binding site" evidence="8">
    <location>
        <begin position="12"/>
        <end position="18"/>
    </location>
    <ligand>
        <name>GTP</name>
        <dbReference type="ChEBI" id="CHEBI:37565"/>
    </ligand>
</feature>
<name>A0A6P1SZ33_9RHOB</name>
<evidence type="ECO:0000256" key="3">
    <source>
        <dbReference type="ARBA" id="ARBA00022723"/>
    </source>
</evidence>
<dbReference type="NCBIfam" id="NF002223">
    <property type="entry name" value="PRK01117.1"/>
    <property type="match status" value="1"/>
</dbReference>
<feature type="binding site" evidence="8">
    <location>
        <begin position="413"/>
        <end position="415"/>
    </location>
    <ligand>
        <name>GTP</name>
        <dbReference type="ChEBI" id="CHEBI:37565"/>
    </ligand>
</feature>
<proteinExistence type="inferred from homology"/>
<keyword evidence="3 8" id="KW-0479">Metal-binding</keyword>
<dbReference type="Proteomes" id="UP000464495">
    <property type="component" value="Chromosome"/>
</dbReference>
<dbReference type="GO" id="GO:0004019">
    <property type="term" value="F:adenylosuccinate synthase activity"/>
    <property type="evidence" value="ECO:0007669"/>
    <property type="project" value="UniProtKB-UniRule"/>
</dbReference>
<evidence type="ECO:0000256" key="1">
    <source>
        <dbReference type="ARBA" id="ARBA00011738"/>
    </source>
</evidence>
<comment type="catalytic activity">
    <reaction evidence="8 10">
        <text>IMP + L-aspartate + GTP = N(6)-(1,2-dicarboxyethyl)-AMP + GDP + phosphate + 2 H(+)</text>
        <dbReference type="Rhea" id="RHEA:15753"/>
        <dbReference type="ChEBI" id="CHEBI:15378"/>
        <dbReference type="ChEBI" id="CHEBI:29991"/>
        <dbReference type="ChEBI" id="CHEBI:37565"/>
        <dbReference type="ChEBI" id="CHEBI:43474"/>
        <dbReference type="ChEBI" id="CHEBI:57567"/>
        <dbReference type="ChEBI" id="CHEBI:58053"/>
        <dbReference type="ChEBI" id="CHEBI:58189"/>
        <dbReference type="EC" id="6.3.4.4"/>
    </reaction>
</comment>
<dbReference type="HAMAP" id="MF_00011">
    <property type="entry name" value="Adenylosucc_synth"/>
    <property type="match status" value="1"/>
</dbReference>
<feature type="active site" evidence="9">
    <location>
        <position position="141"/>
    </location>
</feature>
<dbReference type="InterPro" id="IPR042109">
    <property type="entry name" value="Adenylosuccinate_synth_dom1"/>
</dbReference>
<feature type="binding site" evidence="8">
    <location>
        <begin position="299"/>
        <end position="305"/>
    </location>
    <ligand>
        <name>substrate</name>
    </ligand>
</feature>
<dbReference type="GO" id="GO:0005525">
    <property type="term" value="F:GTP binding"/>
    <property type="evidence" value="ECO:0007669"/>
    <property type="project" value="UniProtKB-UniRule"/>
</dbReference>
<feature type="binding site" description="in other chain" evidence="8">
    <location>
        <position position="303"/>
    </location>
    <ligand>
        <name>IMP</name>
        <dbReference type="ChEBI" id="CHEBI:58053"/>
        <note>ligand shared between dimeric partners</note>
    </ligand>
</feature>
<evidence type="ECO:0000256" key="5">
    <source>
        <dbReference type="ARBA" id="ARBA00022755"/>
    </source>
</evidence>
<dbReference type="PROSITE" id="PS01266">
    <property type="entry name" value="ADENYLOSUCCIN_SYN_1"/>
    <property type="match status" value="1"/>
</dbReference>
<dbReference type="CDD" id="cd03108">
    <property type="entry name" value="AdSS"/>
    <property type="match status" value="1"/>
</dbReference>
<dbReference type="EC" id="6.3.4.4" evidence="8 10"/>
<dbReference type="Gene3D" id="1.10.300.10">
    <property type="entry name" value="Adenylosuccinate Synthetase, subunit A, domain 2"/>
    <property type="match status" value="1"/>
</dbReference>
<keyword evidence="7 8" id="KW-0342">GTP-binding</keyword>
<evidence type="ECO:0000256" key="8">
    <source>
        <dbReference type="HAMAP-Rule" id="MF_00011"/>
    </source>
</evidence>
<feature type="active site" description="Proton acceptor" evidence="8">
    <location>
        <position position="13"/>
    </location>
</feature>
<gene>
    <name evidence="8" type="primary">purA</name>
    <name evidence="11" type="ORF">GO499_07265</name>
</gene>
<keyword evidence="6 8" id="KW-0460">Magnesium</keyword>
<feature type="binding site" description="in other chain" evidence="8">
    <location>
        <begin position="13"/>
        <end position="16"/>
    </location>
    <ligand>
        <name>IMP</name>
        <dbReference type="ChEBI" id="CHEBI:58053"/>
        <note>ligand shared between dimeric partners</note>
    </ligand>
</feature>
<comment type="cofactor">
    <cofactor evidence="8">
        <name>Mg(2+)</name>
        <dbReference type="ChEBI" id="CHEBI:18420"/>
    </cofactor>
    <text evidence="8">Binds 1 Mg(2+) ion per subunit.</text>
</comment>
<feature type="binding site" evidence="8">
    <location>
        <position position="13"/>
    </location>
    <ligand>
        <name>Mg(2+)</name>
        <dbReference type="ChEBI" id="CHEBI:18420"/>
    </ligand>
</feature>
<dbReference type="EMBL" id="CP046620">
    <property type="protein sequence ID" value="QHQ35007.1"/>
    <property type="molecule type" value="Genomic_DNA"/>
</dbReference>
<dbReference type="FunFam" id="1.10.300.10:FF:000001">
    <property type="entry name" value="Adenylosuccinate synthetase"/>
    <property type="match status" value="1"/>
</dbReference>
<comment type="similarity">
    <text evidence="8 10">Belongs to the adenylosuccinate synthetase family.</text>
</comment>
<reference evidence="11 12" key="1">
    <citation type="submission" date="2019-12" db="EMBL/GenBank/DDBJ databases">
        <title>Complete genome sequence of Algicella marina strain 9Alg 56(T) isolated from the red alga Tichocarpus crinitus.</title>
        <authorList>
            <person name="Kim S.-G."/>
            <person name="Nedashkovskaya O.I."/>
        </authorList>
    </citation>
    <scope>NUCLEOTIDE SEQUENCE [LARGE SCALE GENOMIC DNA]</scope>
    <source>
        <strain evidence="11 12">9Alg 56</strain>
    </source>
</reference>
<dbReference type="GO" id="GO:0044208">
    <property type="term" value="P:'de novo' AMP biosynthetic process"/>
    <property type="evidence" value="ECO:0007669"/>
    <property type="project" value="UniProtKB-UniRule"/>
</dbReference>
<dbReference type="InterPro" id="IPR001114">
    <property type="entry name" value="Adenylosuccinate_synthetase"/>
</dbReference>
<accession>A0A6P1SZ33</accession>
<dbReference type="PANTHER" id="PTHR11846:SF0">
    <property type="entry name" value="ADENYLOSUCCINATE SYNTHETASE"/>
    <property type="match status" value="1"/>
</dbReference>
<feature type="binding site" evidence="8">
    <location>
        <begin position="331"/>
        <end position="333"/>
    </location>
    <ligand>
        <name>GTP</name>
        <dbReference type="ChEBI" id="CHEBI:37565"/>
    </ligand>
</feature>
<dbReference type="SUPFAM" id="SSF52540">
    <property type="entry name" value="P-loop containing nucleoside triphosphate hydrolases"/>
    <property type="match status" value="1"/>
</dbReference>
<dbReference type="PROSITE" id="PS00513">
    <property type="entry name" value="ADENYLOSUCCIN_SYN_2"/>
    <property type="match status" value="1"/>
</dbReference>
<dbReference type="SMART" id="SM00788">
    <property type="entry name" value="Adenylsucc_synt"/>
    <property type="match status" value="1"/>
</dbReference>
<evidence type="ECO:0000256" key="6">
    <source>
        <dbReference type="ARBA" id="ARBA00022842"/>
    </source>
</evidence>
<feature type="binding site" description="in other chain" evidence="8">
    <location>
        <position position="239"/>
    </location>
    <ligand>
        <name>IMP</name>
        <dbReference type="ChEBI" id="CHEBI:58053"/>
        <note>ligand shared between dimeric partners</note>
    </ligand>
</feature>
<dbReference type="GO" id="GO:0000287">
    <property type="term" value="F:magnesium ion binding"/>
    <property type="evidence" value="ECO:0007669"/>
    <property type="project" value="UniProtKB-UniRule"/>
</dbReference>
<comment type="function">
    <text evidence="8">Plays an important role in the de novo pathway of purine nucleotide biosynthesis. Catalyzes the first committed step in the biosynthesis of AMP from IMP.</text>
</comment>
<comment type="pathway">
    <text evidence="8 10">Purine metabolism; AMP biosynthesis via de novo pathway; AMP from IMP: step 1/2.</text>
</comment>
<dbReference type="GO" id="GO:0005737">
    <property type="term" value="C:cytoplasm"/>
    <property type="evidence" value="ECO:0007669"/>
    <property type="project" value="UniProtKB-SubCell"/>
</dbReference>
<feature type="binding site" evidence="8">
    <location>
        <position position="305"/>
    </location>
    <ligand>
        <name>GTP</name>
        <dbReference type="ChEBI" id="CHEBI:37565"/>
    </ligand>
</feature>
<evidence type="ECO:0000313" key="11">
    <source>
        <dbReference type="EMBL" id="QHQ35007.1"/>
    </source>
</evidence>
<dbReference type="GO" id="GO:0046040">
    <property type="term" value="P:IMP metabolic process"/>
    <property type="evidence" value="ECO:0007669"/>
    <property type="project" value="TreeGrafter"/>
</dbReference>